<dbReference type="InterPro" id="IPR001638">
    <property type="entry name" value="Solute-binding_3/MltF_N"/>
</dbReference>
<protein>
    <submittedName>
        <fullName evidence="5">Substrate-binding periplasmic protein</fullName>
    </submittedName>
</protein>
<dbReference type="PANTHER" id="PTHR35936:SF25">
    <property type="entry name" value="ABC TRANSPORTER SUBSTRATE-BINDING PROTEIN"/>
    <property type="match status" value="1"/>
</dbReference>
<keyword evidence="6" id="KW-1185">Reference proteome</keyword>
<feature type="signal peptide" evidence="3">
    <location>
        <begin position="1"/>
        <end position="27"/>
    </location>
</feature>
<evidence type="ECO:0000256" key="1">
    <source>
        <dbReference type="ARBA" id="ARBA00010333"/>
    </source>
</evidence>
<evidence type="ECO:0000256" key="3">
    <source>
        <dbReference type="SAM" id="SignalP"/>
    </source>
</evidence>
<dbReference type="Gene3D" id="3.40.190.10">
    <property type="entry name" value="Periplasmic binding protein-like II"/>
    <property type="match status" value="2"/>
</dbReference>
<comment type="caution">
    <text evidence="5">The sequence shown here is derived from an EMBL/GenBank/DDBJ whole genome shotgun (WGS) entry which is preliminary data.</text>
</comment>
<evidence type="ECO:0000313" key="6">
    <source>
        <dbReference type="Proteomes" id="UP001595617"/>
    </source>
</evidence>
<dbReference type="RefSeq" id="WP_380696913.1">
    <property type="nucleotide sequence ID" value="NZ_JBHRYR010000003.1"/>
</dbReference>
<dbReference type="EMBL" id="JBHRYR010000003">
    <property type="protein sequence ID" value="MFC3853602.1"/>
    <property type="molecule type" value="Genomic_DNA"/>
</dbReference>
<organism evidence="5 6">
    <name type="scientific">Saccharospirillum mangrovi</name>
    <dbReference type="NCBI Taxonomy" id="2161747"/>
    <lineage>
        <taxon>Bacteria</taxon>
        <taxon>Pseudomonadati</taxon>
        <taxon>Pseudomonadota</taxon>
        <taxon>Gammaproteobacteria</taxon>
        <taxon>Oceanospirillales</taxon>
        <taxon>Saccharospirillaceae</taxon>
        <taxon>Saccharospirillum</taxon>
    </lineage>
</organism>
<dbReference type="SMART" id="SM00062">
    <property type="entry name" value="PBPb"/>
    <property type="match status" value="1"/>
</dbReference>
<accession>A0ABV7ZYP0</accession>
<proteinExistence type="inferred from homology"/>
<gene>
    <name evidence="5" type="ORF">ACFOOG_12215</name>
</gene>
<sequence>MHRPNLLKIVPALAVCLALFFSASVSARTLVAANDPWPPFVDPDAPNQGIATEIVRTALATQGYELQWEVMPWQRAILGVRDANYDLLIGAWYTDERAEYLHYSQPYVDNNVKFIKRIDDPFEFTGLESLNNKHVGTVLGYGYPEEFDQAQNFWHIPAVNLITNIRKLVGNRLDLTLEDEIVARDLISAINPEFLDRIAFTDASLSTNSLHIAVGKAHPDGEAIIAAFNRGLAEIRASGELARILAQVLPD</sequence>
<keyword evidence="2 3" id="KW-0732">Signal</keyword>
<evidence type="ECO:0000259" key="4">
    <source>
        <dbReference type="SMART" id="SM00062"/>
    </source>
</evidence>
<dbReference type="PANTHER" id="PTHR35936">
    <property type="entry name" value="MEMBRANE-BOUND LYTIC MUREIN TRANSGLYCOSYLASE F"/>
    <property type="match status" value="1"/>
</dbReference>
<dbReference type="SUPFAM" id="SSF53850">
    <property type="entry name" value="Periplasmic binding protein-like II"/>
    <property type="match status" value="1"/>
</dbReference>
<dbReference type="Proteomes" id="UP001595617">
    <property type="component" value="Unassembled WGS sequence"/>
</dbReference>
<feature type="domain" description="Solute-binding protein family 3/N-terminal" evidence="4">
    <location>
        <begin position="28"/>
        <end position="251"/>
    </location>
</feature>
<comment type="similarity">
    <text evidence="1">Belongs to the bacterial solute-binding protein 3 family.</text>
</comment>
<name>A0ABV7ZYP0_9GAMM</name>
<reference evidence="6" key="1">
    <citation type="journal article" date="2019" name="Int. J. Syst. Evol. Microbiol.">
        <title>The Global Catalogue of Microorganisms (GCM) 10K type strain sequencing project: providing services to taxonomists for standard genome sequencing and annotation.</title>
        <authorList>
            <consortium name="The Broad Institute Genomics Platform"/>
            <consortium name="The Broad Institute Genome Sequencing Center for Infectious Disease"/>
            <person name="Wu L."/>
            <person name="Ma J."/>
        </authorList>
    </citation>
    <scope>NUCLEOTIDE SEQUENCE [LARGE SCALE GENOMIC DNA]</scope>
    <source>
        <strain evidence="6">IBRC 10765</strain>
    </source>
</reference>
<evidence type="ECO:0000313" key="5">
    <source>
        <dbReference type="EMBL" id="MFC3853602.1"/>
    </source>
</evidence>
<feature type="chain" id="PRO_5047224583" evidence="3">
    <location>
        <begin position="28"/>
        <end position="251"/>
    </location>
</feature>
<evidence type="ECO:0000256" key="2">
    <source>
        <dbReference type="ARBA" id="ARBA00022729"/>
    </source>
</evidence>
<dbReference type="Pfam" id="PF00497">
    <property type="entry name" value="SBP_bac_3"/>
    <property type="match status" value="1"/>
</dbReference>